<protein>
    <submittedName>
        <fullName evidence="1">Uncharacterized protein</fullName>
    </submittedName>
</protein>
<keyword evidence="2" id="KW-1185">Reference proteome</keyword>
<dbReference type="AlphaFoldDB" id="A0A3A1YFG2"/>
<dbReference type="RefSeq" id="WP_222987750.1">
    <property type="nucleotide sequence ID" value="NZ_NRJG01000122.1"/>
</dbReference>
<feature type="non-terminal residue" evidence="1">
    <location>
        <position position="1"/>
    </location>
</feature>
<proteinExistence type="predicted"/>
<name>A0A3A1YFG2_9GAMM</name>
<gene>
    <name evidence="1" type="ORF">CKF58_06450</name>
</gene>
<dbReference type="EMBL" id="NRJG01000122">
    <property type="protein sequence ID" value="RIY35850.1"/>
    <property type="molecule type" value="Genomic_DNA"/>
</dbReference>
<sequence>ATVTNNFKHERSATADFFNKICMIFGLRTVNFKYFFDYCLSKGWVTVPVTYTKEYFLLRSLNSAEESHKQGVEIELSVNKASNNKHEYITTLFMSEEEINKHSITDVRIIDEEFSPFLIPGDRVGMIKGDKYHEKGYYLISNPKEPFSVFSQIKIAEIEVIDKDNETYKVSLNKSYLEGFIMKRDSFNIVAFVAFITRKRLSSENKYT</sequence>
<accession>A0A3A1YFG2</accession>
<comment type="caution">
    <text evidence="1">The sequence shown here is derived from an EMBL/GenBank/DDBJ whole genome shotgun (WGS) entry which is preliminary data.</text>
</comment>
<dbReference type="Proteomes" id="UP000265916">
    <property type="component" value="Unassembled WGS sequence"/>
</dbReference>
<organism evidence="1 2">
    <name type="scientific">Psittacicella hinzii</name>
    <dbReference type="NCBI Taxonomy" id="2028575"/>
    <lineage>
        <taxon>Bacteria</taxon>
        <taxon>Pseudomonadati</taxon>
        <taxon>Pseudomonadota</taxon>
        <taxon>Gammaproteobacteria</taxon>
        <taxon>Pasteurellales</taxon>
        <taxon>Psittacicellaceae</taxon>
        <taxon>Psittacicella</taxon>
    </lineage>
</organism>
<evidence type="ECO:0000313" key="2">
    <source>
        <dbReference type="Proteomes" id="UP000265916"/>
    </source>
</evidence>
<evidence type="ECO:0000313" key="1">
    <source>
        <dbReference type="EMBL" id="RIY35850.1"/>
    </source>
</evidence>
<reference evidence="1 2" key="1">
    <citation type="submission" date="2017-08" db="EMBL/GenBank/DDBJ databases">
        <title>Reclassification of Bisgaard taxon 37 and 44.</title>
        <authorList>
            <person name="Christensen H."/>
        </authorList>
    </citation>
    <scope>NUCLEOTIDE SEQUENCE [LARGE SCALE GENOMIC DNA]</scope>
    <source>
        <strain evidence="1 2">111</strain>
    </source>
</reference>